<feature type="binding site" evidence="6">
    <location>
        <position position="390"/>
    </location>
    <ligand>
        <name>Mg(2+)</name>
        <dbReference type="ChEBI" id="CHEBI:18420"/>
        <label>1</label>
        <note>catalytic</note>
    </ligand>
</feature>
<dbReference type="GeneID" id="17269708"/>
<evidence type="ECO:0000256" key="3">
    <source>
        <dbReference type="ARBA" id="ARBA00040342"/>
    </source>
</evidence>
<reference evidence="9" key="1">
    <citation type="journal article" date="2013" name="Nature">
        <title>Pan genome of the phytoplankton Emiliania underpins its global distribution.</title>
        <authorList>
            <person name="Read B.A."/>
            <person name="Kegel J."/>
            <person name="Klute M.J."/>
            <person name="Kuo A."/>
            <person name="Lefebvre S.C."/>
            <person name="Maumus F."/>
            <person name="Mayer C."/>
            <person name="Miller J."/>
            <person name="Monier A."/>
            <person name="Salamov A."/>
            <person name="Young J."/>
            <person name="Aguilar M."/>
            <person name="Claverie J.M."/>
            <person name="Frickenhaus S."/>
            <person name="Gonzalez K."/>
            <person name="Herman E.K."/>
            <person name="Lin Y.C."/>
            <person name="Napier J."/>
            <person name="Ogata H."/>
            <person name="Sarno A.F."/>
            <person name="Shmutz J."/>
            <person name="Schroeder D."/>
            <person name="de Vargas C."/>
            <person name="Verret F."/>
            <person name="von Dassow P."/>
            <person name="Valentin K."/>
            <person name="Van de Peer Y."/>
            <person name="Wheeler G."/>
            <person name="Dacks J.B."/>
            <person name="Delwiche C.F."/>
            <person name="Dyhrman S.T."/>
            <person name="Glockner G."/>
            <person name="John U."/>
            <person name="Richards T."/>
            <person name="Worden A.Z."/>
            <person name="Zhang X."/>
            <person name="Grigoriev I.V."/>
            <person name="Allen A.E."/>
            <person name="Bidle K."/>
            <person name="Borodovsky M."/>
            <person name="Bowler C."/>
            <person name="Brownlee C."/>
            <person name="Cock J.M."/>
            <person name="Elias M."/>
            <person name="Gladyshev V.N."/>
            <person name="Groth M."/>
            <person name="Guda C."/>
            <person name="Hadaegh A."/>
            <person name="Iglesias-Rodriguez M.D."/>
            <person name="Jenkins J."/>
            <person name="Jones B.M."/>
            <person name="Lawson T."/>
            <person name="Leese F."/>
            <person name="Lindquist E."/>
            <person name="Lobanov A."/>
            <person name="Lomsadze A."/>
            <person name="Malik S.B."/>
            <person name="Marsh M.E."/>
            <person name="Mackinder L."/>
            <person name="Mock T."/>
            <person name="Mueller-Roeber B."/>
            <person name="Pagarete A."/>
            <person name="Parker M."/>
            <person name="Probert I."/>
            <person name="Quesneville H."/>
            <person name="Raines C."/>
            <person name="Rensing S.A."/>
            <person name="Riano-Pachon D.M."/>
            <person name="Richier S."/>
            <person name="Rokitta S."/>
            <person name="Shiraiwa Y."/>
            <person name="Soanes D.M."/>
            <person name="van der Giezen M."/>
            <person name="Wahlund T.M."/>
            <person name="Williams B."/>
            <person name="Wilson W."/>
            <person name="Wolfe G."/>
            <person name="Wurch L.L."/>
        </authorList>
    </citation>
    <scope>NUCLEOTIDE SEQUENCE</scope>
</reference>
<evidence type="ECO:0000256" key="4">
    <source>
        <dbReference type="ARBA" id="ARBA00041815"/>
    </source>
</evidence>
<dbReference type="Proteomes" id="UP000013827">
    <property type="component" value="Unassembled WGS sequence"/>
</dbReference>
<dbReference type="GO" id="GO:0008441">
    <property type="term" value="F:3'(2'),5'-bisphosphate nucleotidase activity"/>
    <property type="evidence" value="ECO:0007669"/>
    <property type="project" value="UniProtKB-EC"/>
</dbReference>
<dbReference type="Gene3D" id="3.40.190.80">
    <property type="match status" value="1"/>
</dbReference>
<keyword evidence="9" id="KW-1185">Reference proteome</keyword>
<dbReference type="EnsemblProtists" id="EOD24168">
    <property type="protein sequence ID" value="EOD24168"/>
    <property type="gene ID" value="EMIHUDRAFT_238904"/>
</dbReference>
<sequence>MRGACAAARTLPTARGGVRAEAETRLTSDNTSNVVPAVSDDEEPRVPLAELLSTCVDAAQRGCDEIRRVHASLSTEGGAISDSAVDYKLAGDSRSALTAADLAAQCAVVEGLERAWPGLRIVGEEDLACSVDSDAAMGGVCTSDLAWSVAAAEPAGLRRDLLSALLEESAPEAAPVDTCQTAARSLLEECELQGGKGGASSRSEPLSDVTVFVDPLDGTREFVEGRVWNVQTLIGARRVTTNASCGASCIAVRGEAVAGAVGLPFGSGSDDSKACNPAAVVYAMLGAGPPRVFGEPRHAPRAFVAWIRAAPTNMMNHVRAGERADPQDPVHGGEVPSSGARPLLVAGPAFSPPEIARRDASDFALKAAYAAALEGGGRRAIMNFQSSAWDTCAPEALVRAAGGEMTDLFGEGASASPRPSCGVAAASPAFAPRLRALCETMRANPAAAARLAPWGLQVGAGGESWEECGGAEAVGKGLTSLQCLLGLSDDEGAANRWQSLRLLRARLGLSQGELKAVVLRWPQLLGFAYSDMAPSLAREELGLDDGQLRSLVAALPQLLGLDFDAEARCKPCVAAKLAALRTESDSEFSRAELVAKVLARPTLLLGIEEACPR</sequence>
<evidence type="ECO:0000256" key="6">
    <source>
        <dbReference type="PIRSR" id="PIRSR600760-2"/>
    </source>
</evidence>
<dbReference type="SUPFAM" id="SSF56655">
    <property type="entry name" value="Carbohydrate phosphatase"/>
    <property type="match status" value="1"/>
</dbReference>
<evidence type="ECO:0000256" key="7">
    <source>
        <dbReference type="SAM" id="MobiDB-lite"/>
    </source>
</evidence>
<dbReference type="InterPro" id="IPR038538">
    <property type="entry name" value="MTERF_sf"/>
</dbReference>
<reference evidence="8" key="2">
    <citation type="submission" date="2024-10" db="UniProtKB">
        <authorList>
            <consortium name="EnsemblProtists"/>
        </authorList>
    </citation>
    <scope>IDENTIFICATION</scope>
</reference>
<dbReference type="PaxDb" id="2903-EOD24168"/>
<dbReference type="InterPro" id="IPR000760">
    <property type="entry name" value="Inositol_monophosphatase-like"/>
</dbReference>
<dbReference type="Gene3D" id="3.30.540.10">
    <property type="entry name" value="Fructose-1,6-Bisphosphatase, subunit A, domain 1"/>
    <property type="match status" value="1"/>
</dbReference>
<dbReference type="KEGG" id="ehx:EMIHUDRAFT_238904"/>
<evidence type="ECO:0000313" key="8">
    <source>
        <dbReference type="EnsemblProtists" id="EOD24168"/>
    </source>
</evidence>
<dbReference type="GO" id="GO:0046872">
    <property type="term" value="F:metal ion binding"/>
    <property type="evidence" value="ECO:0007669"/>
    <property type="project" value="UniProtKB-KW"/>
</dbReference>
<feature type="binding site" evidence="6">
    <location>
        <position position="217"/>
    </location>
    <ligand>
        <name>Mg(2+)</name>
        <dbReference type="ChEBI" id="CHEBI:18420"/>
        <label>1</label>
        <note>catalytic</note>
    </ligand>
</feature>
<dbReference type="GO" id="GO:0046854">
    <property type="term" value="P:phosphatidylinositol phosphate biosynthetic process"/>
    <property type="evidence" value="ECO:0007669"/>
    <property type="project" value="InterPro"/>
</dbReference>
<dbReference type="HOGENOM" id="CLU_445823_0_0_1"/>
<dbReference type="PANTHER" id="PTHR43028:SF5">
    <property type="entry name" value="3'(2'),5'-BISPHOSPHATE NUCLEOTIDASE 1"/>
    <property type="match status" value="1"/>
</dbReference>
<keyword evidence="6" id="KW-0479">Metal-binding</keyword>
<dbReference type="InterPro" id="IPR020550">
    <property type="entry name" value="Inositol_monophosphatase_CS"/>
</dbReference>
<dbReference type="EC" id="3.1.3.7" evidence="2"/>
<organism evidence="8 9">
    <name type="scientific">Emiliania huxleyi (strain CCMP1516)</name>
    <dbReference type="NCBI Taxonomy" id="280463"/>
    <lineage>
        <taxon>Eukaryota</taxon>
        <taxon>Haptista</taxon>
        <taxon>Haptophyta</taxon>
        <taxon>Prymnesiophyceae</taxon>
        <taxon>Isochrysidales</taxon>
        <taxon>Noelaerhabdaceae</taxon>
        <taxon>Emiliania</taxon>
    </lineage>
</organism>
<accession>A0A0D3JKY3</accession>
<dbReference type="PROSITE" id="PS00630">
    <property type="entry name" value="IMP_2"/>
    <property type="match status" value="1"/>
</dbReference>
<dbReference type="Gene3D" id="1.25.70.10">
    <property type="entry name" value="Transcription termination factor 3, mitochondrial"/>
    <property type="match status" value="1"/>
</dbReference>
<evidence type="ECO:0000256" key="1">
    <source>
        <dbReference type="ARBA" id="ARBA00009759"/>
    </source>
</evidence>
<feature type="binding site" evidence="6">
    <location>
        <position position="214"/>
    </location>
    <ligand>
        <name>Mg(2+)</name>
        <dbReference type="ChEBI" id="CHEBI:18420"/>
        <label>1</label>
        <note>catalytic</note>
    </ligand>
</feature>
<comment type="similarity">
    <text evidence="1">Belongs to the inositol monophosphatase superfamily.</text>
</comment>
<feature type="binding site" evidence="6">
    <location>
        <position position="124"/>
    </location>
    <ligand>
        <name>Mg(2+)</name>
        <dbReference type="ChEBI" id="CHEBI:18420"/>
        <label>1</label>
        <note>catalytic</note>
    </ligand>
</feature>
<name>A0A0D3JKY3_EMIH1</name>
<feature type="binding site" evidence="6">
    <location>
        <position position="216"/>
    </location>
    <ligand>
        <name>Mg(2+)</name>
        <dbReference type="ChEBI" id="CHEBI:18420"/>
        <label>1</label>
        <note>catalytic</note>
    </ligand>
</feature>
<dbReference type="STRING" id="2903.R1CMH6"/>
<keyword evidence="6" id="KW-0460">Magnesium</keyword>
<dbReference type="eggNOG" id="KOG3099">
    <property type="taxonomic scope" value="Eukaryota"/>
</dbReference>
<comment type="cofactor">
    <cofactor evidence="6">
        <name>Mg(2+)</name>
        <dbReference type="ChEBI" id="CHEBI:18420"/>
    </cofactor>
</comment>
<evidence type="ECO:0000313" key="9">
    <source>
        <dbReference type="Proteomes" id="UP000013827"/>
    </source>
</evidence>
<evidence type="ECO:0000256" key="2">
    <source>
        <dbReference type="ARBA" id="ARBA00012633"/>
    </source>
</evidence>
<dbReference type="InterPro" id="IPR050725">
    <property type="entry name" value="CysQ/Inositol_MonoPase"/>
</dbReference>
<evidence type="ECO:0000256" key="5">
    <source>
        <dbReference type="ARBA" id="ARBA00044554"/>
    </source>
</evidence>
<dbReference type="RefSeq" id="XP_005776597.1">
    <property type="nucleotide sequence ID" value="XM_005776540.1"/>
</dbReference>
<feature type="region of interest" description="Disordered" evidence="7">
    <location>
        <begin position="322"/>
        <end position="341"/>
    </location>
</feature>
<dbReference type="Pfam" id="PF00459">
    <property type="entry name" value="Inositol_P"/>
    <property type="match status" value="2"/>
</dbReference>
<dbReference type="PANTHER" id="PTHR43028">
    <property type="entry name" value="3'(2'),5'-BISPHOSPHATE NUCLEOTIDASE 1"/>
    <property type="match status" value="1"/>
</dbReference>
<dbReference type="AlphaFoldDB" id="A0A0D3JKY3"/>
<proteinExistence type="inferred from homology"/>
<protein>
    <recommendedName>
        <fullName evidence="3">3'(2'),5'-bisphosphate nucleotidase 1</fullName>
        <ecNumber evidence="2">3.1.3.7</ecNumber>
    </recommendedName>
    <alternativeName>
        <fullName evidence="4">Bisphosphate 3'-nucleotidase 1</fullName>
    </alternativeName>
    <alternativeName>
        <fullName evidence="5">Inositol-polyphosphate 1-phosphatase</fullName>
    </alternativeName>
</protein>